<dbReference type="AlphaFoldDB" id="A0A9E9P220"/>
<evidence type="ECO:0000313" key="3">
    <source>
        <dbReference type="Proteomes" id="UP001156215"/>
    </source>
</evidence>
<organism evidence="2 3">
    <name type="scientific">Oxalobacter vibrioformis</name>
    <dbReference type="NCBI Taxonomy" id="933080"/>
    <lineage>
        <taxon>Bacteria</taxon>
        <taxon>Pseudomonadati</taxon>
        <taxon>Pseudomonadota</taxon>
        <taxon>Betaproteobacteria</taxon>
        <taxon>Burkholderiales</taxon>
        <taxon>Oxalobacteraceae</taxon>
        <taxon>Oxalobacter</taxon>
    </lineage>
</organism>
<dbReference type="InterPro" id="IPR006675">
    <property type="entry name" value="HDIG_dom"/>
</dbReference>
<name>A0A9E9P220_9BURK</name>
<feature type="domain" description="HDOD" evidence="1">
    <location>
        <begin position="17"/>
        <end position="211"/>
    </location>
</feature>
<dbReference type="CDD" id="cd00077">
    <property type="entry name" value="HDc"/>
    <property type="match status" value="1"/>
</dbReference>
<dbReference type="PANTHER" id="PTHR33525">
    <property type="match status" value="1"/>
</dbReference>
<dbReference type="Gene3D" id="3.30.565.10">
    <property type="entry name" value="Histidine kinase-like ATPase, C-terminal domain"/>
    <property type="match status" value="1"/>
</dbReference>
<dbReference type="InterPro" id="IPR013976">
    <property type="entry name" value="HDOD"/>
</dbReference>
<dbReference type="KEGG" id="ovb:NB640_09435"/>
<dbReference type="EMBL" id="CP098242">
    <property type="protein sequence ID" value="WAW09462.1"/>
    <property type="molecule type" value="Genomic_DNA"/>
</dbReference>
<keyword evidence="3" id="KW-1185">Reference proteome</keyword>
<dbReference type="SUPFAM" id="SSF55781">
    <property type="entry name" value="GAF domain-like"/>
    <property type="match status" value="1"/>
</dbReference>
<dbReference type="Proteomes" id="UP001156215">
    <property type="component" value="Chromosome"/>
</dbReference>
<dbReference type="RefSeq" id="WP_269308459.1">
    <property type="nucleotide sequence ID" value="NZ_CP098242.1"/>
</dbReference>
<dbReference type="PROSITE" id="PS51833">
    <property type="entry name" value="HDOD"/>
    <property type="match status" value="1"/>
</dbReference>
<protein>
    <submittedName>
        <fullName evidence="2">HDOD domain-containing protein</fullName>
    </submittedName>
</protein>
<dbReference type="NCBIfam" id="TIGR00277">
    <property type="entry name" value="HDIG"/>
    <property type="match status" value="1"/>
</dbReference>
<dbReference type="InterPro" id="IPR052340">
    <property type="entry name" value="RNase_Y/CdgJ"/>
</dbReference>
<dbReference type="SUPFAM" id="SSF55874">
    <property type="entry name" value="ATPase domain of HSP90 chaperone/DNA topoisomerase II/histidine kinase"/>
    <property type="match status" value="1"/>
</dbReference>
<evidence type="ECO:0000259" key="1">
    <source>
        <dbReference type="PROSITE" id="PS51833"/>
    </source>
</evidence>
<accession>A0A9E9P220</accession>
<dbReference type="Pfam" id="PF08668">
    <property type="entry name" value="HDOD"/>
    <property type="match status" value="1"/>
</dbReference>
<proteinExistence type="predicted"/>
<gene>
    <name evidence="2" type="ORF">NB640_09435</name>
</gene>
<dbReference type="InterPro" id="IPR036890">
    <property type="entry name" value="HATPase_C_sf"/>
</dbReference>
<reference evidence="2" key="1">
    <citation type="journal article" date="2022" name="Front. Microbiol.">
        <title>New perspectives on an old grouping: The genomic and phenotypic variability of Oxalobacter formigenes and the implications for calcium oxalate stone prevention.</title>
        <authorList>
            <person name="Chmiel J.A."/>
            <person name="Carr C."/>
            <person name="Stuivenberg G.A."/>
            <person name="Venema R."/>
            <person name="Chanyi R.M."/>
            <person name="Al K.F."/>
            <person name="Giguere D."/>
            <person name="Say H."/>
            <person name="Akouris P.P."/>
            <person name="Dominguez Romero S.A."/>
            <person name="Kwong A."/>
            <person name="Tai V."/>
            <person name="Koval S.F."/>
            <person name="Razvi H."/>
            <person name="Bjazevic J."/>
            <person name="Burton J.P."/>
        </authorList>
    </citation>
    <scope>NUCLEOTIDE SEQUENCE</scope>
    <source>
        <strain evidence="2">WoOx3</strain>
    </source>
</reference>
<evidence type="ECO:0000313" key="2">
    <source>
        <dbReference type="EMBL" id="WAW09462.1"/>
    </source>
</evidence>
<dbReference type="InterPro" id="IPR003607">
    <property type="entry name" value="HD/PDEase_dom"/>
</dbReference>
<dbReference type="SMART" id="SM00471">
    <property type="entry name" value="HDc"/>
    <property type="match status" value="1"/>
</dbReference>
<dbReference type="PANTHER" id="PTHR33525:SF3">
    <property type="entry name" value="RIBONUCLEASE Y"/>
    <property type="match status" value="1"/>
</dbReference>
<sequence length="700" mass="78427">MSVIEHHILNKLSATRLPTISQVLVKLLSLCQDDRASITELAKLIWQEPTMAQKILSVANSSAYIHTGPHVRLETGLIAMGTDMVRMLVINESIFQNFRGLSRNVRLDLRAFWHHSLTTAMIAYNAAKHMGYDHDDNAYLAGLMHDIGRLALMTVAPEKYASLFYRRDDEALCIQESHSLGLTHAMAGAWLVRYWKLDPAIAESIELHHEPFDRITDAPTLVRVVHLANQLAYCDEENPMIEALAARYGLELSTALEIMSNVREHVQKSADYLGIDISDIEPVPEEPASLPPLADQADMNQEILSLLNSAEFGRFFIRQTSQTHLQNAAILAACNILKLNHALLFWHSPAEDKYSCVATDTPSHKLLGISVPAHDSSVLRETATNRQPAFISSIDELTMAAEKNLALLIGDTHWVMIPVSDASRSLGVLFGSLSHEQLDTLKQQKWLIKNFVEQFILAWHRLQETKKHIQQEVMLVEEKYRHLSRASSREADSPVAIVRNYLHVLNQKLEKQGSQQNATTVLKEEITRLEQIIHDMVAPSGETAVTDLATLVPGVIQQFRDAHPAVIITEHRPDAGKTSLVRAPDNLLKQILVNLLRNAVIAIKDDGEIIITYEGHKERDGTLYYALKVGYRESGMPVQRTKGRHPLQNAALKKQQEEQDMGIVYSLLNQIHALIGSHSDINGTIFDILIPAYAPLTPKI</sequence>
<dbReference type="Gene3D" id="1.10.3210.10">
    <property type="entry name" value="Hypothetical protein af1432"/>
    <property type="match status" value="1"/>
</dbReference>
<dbReference type="SUPFAM" id="SSF109604">
    <property type="entry name" value="HD-domain/PDEase-like"/>
    <property type="match status" value="1"/>
</dbReference>